<reference evidence="2 3" key="1">
    <citation type="journal article" date="2018" name="Sci. Rep.">
        <title>Genomic signatures of local adaptation to the degree of environmental predictability in rotifers.</title>
        <authorList>
            <person name="Franch-Gras L."/>
            <person name="Hahn C."/>
            <person name="Garcia-Roger E.M."/>
            <person name="Carmona M.J."/>
            <person name="Serra M."/>
            <person name="Gomez A."/>
        </authorList>
    </citation>
    <scope>NUCLEOTIDE SEQUENCE [LARGE SCALE GENOMIC DNA]</scope>
    <source>
        <strain evidence="2">HYR1</strain>
    </source>
</reference>
<comment type="caution">
    <text evidence="2">The sequence shown here is derived from an EMBL/GenBank/DDBJ whole genome shotgun (WGS) entry which is preliminary data.</text>
</comment>
<sequence length="117" mass="13365">MNLVPDINEFEASETSSSSIVPVKNPLQRKKQQERRRKPSEDETDEDGEEFEGIEEPVNKRGPNLMYDHIASSKNLSLALLTIKNKAIFDLKWAKSVDNQCDGLTIRNYYCAEAGRY</sequence>
<dbReference type="AlphaFoldDB" id="A0A3M7Q9X7"/>
<evidence type="ECO:0000313" key="2">
    <source>
        <dbReference type="EMBL" id="RNA07974.1"/>
    </source>
</evidence>
<dbReference type="EMBL" id="REGN01006887">
    <property type="protein sequence ID" value="RNA07974.1"/>
    <property type="molecule type" value="Genomic_DNA"/>
</dbReference>
<keyword evidence="3" id="KW-1185">Reference proteome</keyword>
<feature type="compositionally biased region" description="Basic residues" evidence="1">
    <location>
        <begin position="27"/>
        <end position="38"/>
    </location>
</feature>
<gene>
    <name evidence="2" type="ORF">BpHYR1_043518</name>
</gene>
<accession>A0A3M7Q9X7</accession>
<feature type="compositionally biased region" description="Acidic residues" evidence="1">
    <location>
        <begin position="42"/>
        <end position="55"/>
    </location>
</feature>
<name>A0A3M7Q9X7_BRAPC</name>
<feature type="region of interest" description="Disordered" evidence="1">
    <location>
        <begin position="1"/>
        <end position="63"/>
    </location>
</feature>
<evidence type="ECO:0000256" key="1">
    <source>
        <dbReference type="SAM" id="MobiDB-lite"/>
    </source>
</evidence>
<proteinExistence type="predicted"/>
<protein>
    <submittedName>
        <fullName evidence="2">Uncharacterized protein</fullName>
    </submittedName>
</protein>
<evidence type="ECO:0000313" key="3">
    <source>
        <dbReference type="Proteomes" id="UP000276133"/>
    </source>
</evidence>
<dbReference type="Proteomes" id="UP000276133">
    <property type="component" value="Unassembled WGS sequence"/>
</dbReference>
<organism evidence="2 3">
    <name type="scientific">Brachionus plicatilis</name>
    <name type="common">Marine rotifer</name>
    <name type="synonym">Brachionus muelleri</name>
    <dbReference type="NCBI Taxonomy" id="10195"/>
    <lineage>
        <taxon>Eukaryota</taxon>
        <taxon>Metazoa</taxon>
        <taxon>Spiralia</taxon>
        <taxon>Gnathifera</taxon>
        <taxon>Rotifera</taxon>
        <taxon>Eurotatoria</taxon>
        <taxon>Monogononta</taxon>
        <taxon>Pseudotrocha</taxon>
        <taxon>Ploima</taxon>
        <taxon>Brachionidae</taxon>
        <taxon>Brachionus</taxon>
    </lineage>
</organism>